<dbReference type="AlphaFoldDB" id="A0A8K0KNR2"/>
<feature type="region of interest" description="Disordered" evidence="1">
    <location>
        <begin position="288"/>
        <end position="309"/>
    </location>
</feature>
<gene>
    <name evidence="3" type="ORF">J437_LFUL018558</name>
</gene>
<reference evidence="3" key="2">
    <citation type="submission" date="2017-10" db="EMBL/GenBank/DDBJ databases">
        <title>Ladona fulva Genome sequencing and assembly.</title>
        <authorList>
            <person name="Murali S."/>
            <person name="Richards S."/>
            <person name="Bandaranaike D."/>
            <person name="Bellair M."/>
            <person name="Blankenburg K."/>
            <person name="Chao H."/>
            <person name="Dinh H."/>
            <person name="Doddapaneni H."/>
            <person name="Dugan-Rocha S."/>
            <person name="Elkadiri S."/>
            <person name="Gnanaolivu R."/>
            <person name="Hernandez B."/>
            <person name="Skinner E."/>
            <person name="Javaid M."/>
            <person name="Lee S."/>
            <person name="Li M."/>
            <person name="Ming W."/>
            <person name="Munidasa M."/>
            <person name="Muniz J."/>
            <person name="Nguyen L."/>
            <person name="Hughes D."/>
            <person name="Osuji N."/>
            <person name="Pu L.-L."/>
            <person name="Puazo M."/>
            <person name="Qu C."/>
            <person name="Quiroz J."/>
            <person name="Raj R."/>
            <person name="Weissenberger G."/>
            <person name="Xin Y."/>
            <person name="Zou X."/>
            <person name="Han Y."/>
            <person name="Worley K."/>
            <person name="Muzny D."/>
            <person name="Gibbs R."/>
        </authorList>
    </citation>
    <scope>NUCLEOTIDE SEQUENCE</scope>
    <source>
        <strain evidence="3">Sampled in the wild</strain>
    </source>
</reference>
<evidence type="ECO:0000313" key="3">
    <source>
        <dbReference type="EMBL" id="KAG8238674.1"/>
    </source>
</evidence>
<feature type="domain" description="Conserved oligomeric Golgi complex subunit 3 C-terminal" evidence="2">
    <location>
        <begin position="3"/>
        <end position="195"/>
    </location>
</feature>
<dbReference type="GO" id="GO:0005801">
    <property type="term" value="C:cis-Golgi network"/>
    <property type="evidence" value="ECO:0007669"/>
    <property type="project" value="InterPro"/>
</dbReference>
<proteinExistence type="predicted"/>
<dbReference type="InterPro" id="IPR048685">
    <property type="entry name" value="COG3_C"/>
</dbReference>
<dbReference type="OrthoDB" id="296793at2759"/>
<dbReference type="GO" id="GO:0017119">
    <property type="term" value="C:Golgi transport complex"/>
    <property type="evidence" value="ECO:0007669"/>
    <property type="project" value="TreeGrafter"/>
</dbReference>
<accession>A0A8K0KNR2</accession>
<evidence type="ECO:0000259" key="2">
    <source>
        <dbReference type="Pfam" id="PF20671"/>
    </source>
</evidence>
<dbReference type="Proteomes" id="UP000792457">
    <property type="component" value="Unassembled WGS sequence"/>
</dbReference>
<dbReference type="Pfam" id="PF20671">
    <property type="entry name" value="COG3_C"/>
    <property type="match status" value="1"/>
</dbReference>
<dbReference type="GO" id="GO:0006891">
    <property type="term" value="P:intra-Golgi vesicle-mediated transport"/>
    <property type="evidence" value="ECO:0007669"/>
    <property type="project" value="TreeGrafter"/>
</dbReference>
<dbReference type="InterPro" id="IPR007265">
    <property type="entry name" value="COG_su3"/>
</dbReference>
<protein>
    <recommendedName>
        <fullName evidence="2">Conserved oligomeric Golgi complex subunit 3 C-terminal domain-containing protein</fullName>
    </recommendedName>
</protein>
<evidence type="ECO:0000256" key="1">
    <source>
        <dbReference type="SAM" id="MobiDB-lite"/>
    </source>
</evidence>
<name>A0A8K0KNR2_LADFU</name>
<organism evidence="3 4">
    <name type="scientific">Ladona fulva</name>
    <name type="common">Scarce chaser dragonfly</name>
    <name type="synonym">Libellula fulva</name>
    <dbReference type="NCBI Taxonomy" id="123851"/>
    <lineage>
        <taxon>Eukaryota</taxon>
        <taxon>Metazoa</taxon>
        <taxon>Ecdysozoa</taxon>
        <taxon>Arthropoda</taxon>
        <taxon>Hexapoda</taxon>
        <taxon>Insecta</taxon>
        <taxon>Pterygota</taxon>
        <taxon>Palaeoptera</taxon>
        <taxon>Odonata</taxon>
        <taxon>Epiprocta</taxon>
        <taxon>Anisoptera</taxon>
        <taxon>Libelluloidea</taxon>
        <taxon>Libellulidae</taxon>
        <taxon>Ladona</taxon>
    </lineage>
</organism>
<feature type="non-terminal residue" evidence="3">
    <location>
        <position position="1"/>
    </location>
</feature>
<dbReference type="PANTHER" id="PTHR13302:SF8">
    <property type="entry name" value="CONSERVED OLIGOMERIC GOLGI COMPLEX SUBUNIT 3"/>
    <property type="match status" value="1"/>
</dbReference>
<dbReference type="PANTHER" id="PTHR13302">
    <property type="entry name" value="CONSERVED OLIGOMERIC GOLGI COMPLEX COMPONENT 3"/>
    <property type="match status" value="1"/>
</dbReference>
<dbReference type="EMBL" id="KZ309414">
    <property type="protein sequence ID" value="KAG8238674.1"/>
    <property type="molecule type" value="Genomic_DNA"/>
</dbReference>
<dbReference type="GO" id="GO:0007030">
    <property type="term" value="P:Golgi organization"/>
    <property type="evidence" value="ECO:0007669"/>
    <property type="project" value="TreeGrafter"/>
</dbReference>
<dbReference type="GO" id="GO:0006886">
    <property type="term" value="P:intracellular protein transport"/>
    <property type="evidence" value="ECO:0007669"/>
    <property type="project" value="InterPro"/>
</dbReference>
<sequence length="356" mass="39513">MQSFGKVTHQLLQDVQERLVFRTHRYLRSDILGFNPSPGDLAYPEKLQMMESIAMEQSSGLRRSESRSSVISMGSATSQEVAAIINSSMGVERTQSSTSPADLHGMWYPTVRRALACLSRLHRCVDKATFRGLSHDVLSACIESVTLASQEITSKKGLLDGELFQIKHLLILREQTAPFQGDFSVTETSIDFSTMKNKAIGFVQRRISLTSSQSNSGNENTPQEGGKGTWWSLLGLLAEGATPKVKEQLLDSRKELDRRLKSSCEALFSHASQLLAQPLISILAKAPESKSSSMMKTPGEGSMEASSNNRPFTVEEAAEAIRQTQKMIKSKLPLILRSLRLYLANRETEFILFRPI</sequence>
<reference evidence="3" key="1">
    <citation type="submission" date="2013-04" db="EMBL/GenBank/DDBJ databases">
        <authorList>
            <person name="Qu J."/>
            <person name="Murali S.C."/>
            <person name="Bandaranaike D."/>
            <person name="Bellair M."/>
            <person name="Blankenburg K."/>
            <person name="Chao H."/>
            <person name="Dinh H."/>
            <person name="Doddapaneni H."/>
            <person name="Downs B."/>
            <person name="Dugan-Rocha S."/>
            <person name="Elkadiri S."/>
            <person name="Gnanaolivu R.D."/>
            <person name="Hernandez B."/>
            <person name="Javaid M."/>
            <person name="Jayaseelan J.C."/>
            <person name="Lee S."/>
            <person name="Li M."/>
            <person name="Ming W."/>
            <person name="Munidasa M."/>
            <person name="Muniz J."/>
            <person name="Nguyen L."/>
            <person name="Ongeri F."/>
            <person name="Osuji N."/>
            <person name="Pu L.-L."/>
            <person name="Puazo M."/>
            <person name="Qu C."/>
            <person name="Quiroz J."/>
            <person name="Raj R."/>
            <person name="Weissenberger G."/>
            <person name="Xin Y."/>
            <person name="Zou X."/>
            <person name="Han Y."/>
            <person name="Richards S."/>
            <person name="Worley K."/>
            <person name="Muzny D."/>
            <person name="Gibbs R."/>
        </authorList>
    </citation>
    <scope>NUCLEOTIDE SEQUENCE</scope>
    <source>
        <strain evidence="3">Sampled in the wild</strain>
    </source>
</reference>
<comment type="caution">
    <text evidence="3">The sequence shown here is derived from an EMBL/GenBank/DDBJ whole genome shotgun (WGS) entry which is preliminary data.</text>
</comment>
<evidence type="ECO:0000313" key="4">
    <source>
        <dbReference type="Proteomes" id="UP000792457"/>
    </source>
</evidence>
<keyword evidence="4" id="KW-1185">Reference proteome</keyword>
<dbReference type="GO" id="GO:0016020">
    <property type="term" value="C:membrane"/>
    <property type="evidence" value="ECO:0007669"/>
    <property type="project" value="InterPro"/>
</dbReference>